<evidence type="ECO:0000313" key="1">
    <source>
        <dbReference type="EMBL" id="KAH3895387.1"/>
    </source>
</evidence>
<name>A0A9D4NF82_DREPO</name>
<accession>A0A9D4NF82</accession>
<dbReference type="Proteomes" id="UP000828390">
    <property type="component" value="Unassembled WGS sequence"/>
</dbReference>
<dbReference type="AlphaFoldDB" id="A0A9D4NF82"/>
<sequence>MTMDSASCRGSRLASACLGRQMRSFAVKCDLPPHTEEASAAFSASTVASCRGRSQICLHLATITTMSPIPEHRGERKREWSRIGVIVGERNGTWLNQGHRGHRDRF</sequence>
<protein>
    <submittedName>
        <fullName evidence="1">Uncharacterized protein</fullName>
    </submittedName>
</protein>
<keyword evidence="2" id="KW-1185">Reference proteome</keyword>
<reference evidence="1" key="1">
    <citation type="journal article" date="2019" name="bioRxiv">
        <title>The Genome of the Zebra Mussel, Dreissena polymorpha: A Resource for Invasive Species Research.</title>
        <authorList>
            <person name="McCartney M.A."/>
            <person name="Auch B."/>
            <person name="Kono T."/>
            <person name="Mallez S."/>
            <person name="Zhang Y."/>
            <person name="Obille A."/>
            <person name="Becker A."/>
            <person name="Abrahante J.E."/>
            <person name="Garbe J."/>
            <person name="Badalamenti J.P."/>
            <person name="Herman A."/>
            <person name="Mangelson H."/>
            <person name="Liachko I."/>
            <person name="Sullivan S."/>
            <person name="Sone E.D."/>
            <person name="Koren S."/>
            <person name="Silverstein K.A.T."/>
            <person name="Beckman K.B."/>
            <person name="Gohl D.M."/>
        </authorList>
    </citation>
    <scope>NUCLEOTIDE SEQUENCE</scope>
    <source>
        <strain evidence="1">Duluth1</strain>
        <tissue evidence="1">Whole animal</tissue>
    </source>
</reference>
<gene>
    <name evidence="1" type="ORF">DPMN_019551</name>
</gene>
<proteinExistence type="predicted"/>
<organism evidence="1 2">
    <name type="scientific">Dreissena polymorpha</name>
    <name type="common">Zebra mussel</name>
    <name type="synonym">Mytilus polymorpha</name>
    <dbReference type="NCBI Taxonomy" id="45954"/>
    <lineage>
        <taxon>Eukaryota</taxon>
        <taxon>Metazoa</taxon>
        <taxon>Spiralia</taxon>
        <taxon>Lophotrochozoa</taxon>
        <taxon>Mollusca</taxon>
        <taxon>Bivalvia</taxon>
        <taxon>Autobranchia</taxon>
        <taxon>Heteroconchia</taxon>
        <taxon>Euheterodonta</taxon>
        <taxon>Imparidentia</taxon>
        <taxon>Neoheterodontei</taxon>
        <taxon>Myida</taxon>
        <taxon>Dreissenoidea</taxon>
        <taxon>Dreissenidae</taxon>
        <taxon>Dreissena</taxon>
    </lineage>
</organism>
<reference evidence="1" key="2">
    <citation type="submission" date="2020-11" db="EMBL/GenBank/DDBJ databases">
        <authorList>
            <person name="McCartney M.A."/>
            <person name="Auch B."/>
            <person name="Kono T."/>
            <person name="Mallez S."/>
            <person name="Becker A."/>
            <person name="Gohl D.M."/>
            <person name="Silverstein K.A.T."/>
            <person name="Koren S."/>
            <person name="Bechman K.B."/>
            <person name="Herman A."/>
            <person name="Abrahante J.E."/>
            <person name="Garbe J."/>
        </authorList>
    </citation>
    <scope>NUCLEOTIDE SEQUENCE</scope>
    <source>
        <strain evidence="1">Duluth1</strain>
        <tissue evidence="1">Whole animal</tissue>
    </source>
</reference>
<dbReference type="EMBL" id="JAIWYP010000001">
    <property type="protein sequence ID" value="KAH3895387.1"/>
    <property type="molecule type" value="Genomic_DNA"/>
</dbReference>
<evidence type="ECO:0000313" key="2">
    <source>
        <dbReference type="Proteomes" id="UP000828390"/>
    </source>
</evidence>
<comment type="caution">
    <text evidence="1">The sequence shown here is derived from an EMBL/GenBank/DDBJ whole genome shotgun (WGS) entry which is preliminary data.</text>
</comment>